<evidence type="ECO:0000256" key="3">
    <source>
        <dbReference type="PROSITE-ProRule" id="PRU00339"/>
    </source>
</evidence>
<dbReference type="AlphaFoldDB" id="A0A562IVW7"/>
<reference evidence="4 5" key="1">
    <citation type="submission" date="2019-07" db="EMBL/GenBank/DDBJ databases">
        <title>R&amp;d 2014.</title>
        <authorList>
            <person name="Klenk H.-P."/>
        </authorList>
    </citation>
    <scope>NUCLEOTIDE SEQUENCE [LARGE SCALE GENOMIC DNA]</scope>
    <source>
        <strain evidence="4 5">DSM 45764</strain>
    </source>
</reference>
<dbReference type="SMART" id="SM00028">
    <property type="entry name" value="TPR"/>
    <property type="match status" value="2"/>
</dbReference>
<dbReference type="PANTHER" id="PTHR45586">
    <property type="entry name" value="TPR REPEAT-CONTAINING PROTEIN PA4667"/>
    <property type="match status" value="1"/>
</dbReference>
<keyword evidence="2 3" id="KW-0802">TPR repeat</keyword>
<feature type="repeat" description="TPR" evidence="3">
    <location>
        <begin position="43"/>
        <end position="76"/>
    </location>
</feature>
<dbReference type="Gene3D" id="1.25.40.10">
    <property type="entry name" value="Tetratricopeptide repeat domain"/>
    <property type="match status" value="2"/>
</dbReference>
<dbReference type="PANTHER" id="PTHR45586:SF1">
    <property type="entry name" value="LIPOPOLYSACCHARIDE ASSEMBLY PROTEIN B"/>
    <property type="match status" value="1"/>
</dbReference>
<dbReference type="PROSITE" id="PS50005">
    <property type="entry name" value="TPR"/>
    <property type="match status" value="1"/>
</dbReference>
<keyword evidence="1" id="KW-0677">Repeat</keyword>
<evidence type="ECO:0000313" key="5">
    <source>
        <dbReference type="Proteomes" id="UP000321490"/>
    </source>
</evidence>
<dbReference type="InterPro" id="IPR019734">
    <property type="entry name" value="TPR_rpt"/>
</dbReference>
<dbReference type="RefSeq" id="WP_153359421.1">
    <property type="nucleotide sequence ID" value="NZ_ML762488.1"/>
</dbReference>
<evidence type="ECO:0000256" key="1">
    <source>
        <dbReference type="ARBA" id="ARBA00022737"/>
    </source>
</evidence>
<sequence length="313" mass="33596">MTRDGAAEAEIDDLINRGCDLAEAGDHAAAVVAFGRAAARGSALAWFNLGNSLAELRRWDEAVQAYQRAAADGEDDAWLNLAIALLHVERWADAEEAAREALAAGDRAAWATLGTAQLEQGQREEARAAFRRGAELGDPDAAVQLAWSLREDGDLSDAQSWLQRAVDAGDAHARAVLACWRWDETRDPVLEGELRAGADRHPSTRVDLADLLRTAGRLEEARGVLEAGALRNEEESWRPLGSLLAEEFDHPVAAAAAYRAGIDAGDLHCHHDLGVLLLDQGDVDGAIEQLLRGAEGGDQLAARVLRQVLDAES</sequence>
<accession>A0A562IVW7</accession>
<dbReference type="Pfam" id="PF13432">
    <property type="entry name" value="TPR_16"/>
    <property type="match status" value="2"/>
</dbReference>
<dbReference type="InterPro" id="IPR011990">
    <property type="entry name" value="TPR-like_helical_dom_sf"/>
</dbReference>
<dbReference type="OrthoDB" id="5181078at2"/>
<evidence type="ECO:0000313" key="4">
    <source>
        <dbReference type="EMBL" id="TWH74933.1"/>
    </source>
</evidence>
<dbReference type="Proteomes" id="UP000321490">
    <property type="component" value="Unassembled WGS sequence"/>
</dbReference>
<protein>
    <submittedName>
        <fullName evidence="4">Tfp pilus assembly protein PilF</fullName>
    </submittedName>
</protein>
<dbReference type="SUPFAM" id="SSF81901">
    <property type="entry name" value="HCP-like"/>
    <property type="match status" value="2"/>
</dbReference>
<keyword evidence="5" id="KW-1185">Reference proteome</keyword>
<gene>
    <name evidence="4" type="ORF">JD78_03480</name>
</gene>
<comment type="caution">
    <text evidence="4">The sequence shown here is derived from an EMBL/GenBank/DDBJ whole genome shotgun (WGS) entry which is preliminary data.</text>
</comment>
<evidence type="ECO:0000256" key="2">
    <source>
        <dbReference type="ARBA" id="ARBA00022803"/>
    </source>
</evidence>
<dbReference type="InterPro" id="IPR051012">
    <property type="entry name" value="CellSynth/LPSAsmb/PSIAsmb"/>
</dbReference>
<proteinExistence type="predicted"/>
<dbReference type="EMBL" id="VLKF01000001">
    <property type="protein sequence ID" value="TWH74933.1"/>
    <property type="molecule type" value="Genomic_DNA"/>
</dbReference>
<name>A0A562IVW7_9ACTN</name>
<organism evidence="4 5">
    <name type="scientific">Modestobacter roseus</name>
    <dbReference type="NCBI Taxonomy" id="1181884"/>
    <lineage>
        <taxon>Bacteria</taxon>
        <taxon>Bacillati</taxon>
        <taxon>Actinomycetota</taxon>
        <taxon>Actinomycetes</taxon>
        <taxon>Geodermatophilales</taxon>
        <taxon>Geodermatophilaceae</taxon>
        <taxon>Modestobacter</taxon>
    </lineage>
</organism>